<dbReference type="EMBL" id="JGYD01000025">
    <property type="protein sequence ID" value="KSV17256.1"/>
    <property type="molecule type" value="Genomic_DNA"/>
</dbReference>
<evidence type="ECO:0000313" key="5">
    <source>
        <dbReference type="Proteomes" id="UP000053577"/>
    </source>
</evidence>
<feature type="domain" description="HTH cro/C1-type" evidence="2">
    <location>
        <begin position="4"/>
        <end position="58"/>
    </location>
</feature>
<protein>
    <submittedName>
        <fullName evidence="4">Helix-turn-helix transcriptional regulator</fullName>
    </submittedName>
    <submittedName>
        <fullName evidence="3">XRE family transcriptional regulator</fullName>
    </submittedName>
</protein>
<dbReference type="PROSITE" id="PS50943">
    <property type="entry name" value="HTH_CROC1"/>
    <property type="match status" value="1"/>
</dbReference>
<dbReference type="InterPro" id="IPR050807">
    <property type="entry name" value="TransReg_Diox_bact_type"/>
</dbReference>
<evidence type="ECO:0000256" key="1">
    <source>
        <dbReference type="ARBA" id="ARBA00023125"/>
    </source>
</evidence>
<accession>A0A0V8M0H0</accession>
<name>A0A0V8M0H0_9CHLR</name>
<dbReference type="Gene3D" id="1.10.260.40">
    <property type="entry name" value="lambda repressor-like DNA-binding domains"/>
    <property type="match status" value="1"/>
</dbReference>
<sequence length="60" mass="6969">MKTLKELRLDRLITQTELAKLANLSRAYISQIEKGQQKPSELTIRKISKALEINPEEIEF</sequence>
<evidence type="ECO:0000313" key="3">
    <source>
        <dbReference type="EMBL" id="KSV17256.1"/>
    </source>
</evidence>
<reference evidence="3 5" key="1">
    <citation type="journal article" date="2015" name="Sci. Rep.">
        <title>A comparative genomics and reductive dehalogenase gene transcription study of two chloroethene-respiring bacteria, Dehalococcoides mccartyi strains MB and 11a.</title>
        <authorList>
            <person name="Low A."/>
            <person name="Shen Z."/>
            <person name="Cheng D."/>
            <person name="Rogers M.J."/>
            <person name="Lee P.K."/>
            <person name="He J."/>
        </authorList>
    </citation>
    <scope>NUCLEOTIDE SEQUENCE [LARGE SCALE GENOMIC DNA]</scope>
    <source>
        <strain evidence="3 5">MB</strain>
    </source>
</reference>
<dbReference type="PATRIC" id="fig|61435.5.peg.1506"/>
<dbReference type="GO" id="GO:0003677">
    <property type="term" value="F:DNA binding"/>
    <property type="evidence" value="ECO:0007669"/>
    <property type="project" value="UniProtKB-KW"/>
</dbReference>
<dbReference type="CDD" id="cd00093">
    <property type="entry name" value="HTH_XRE"/>
    <property type="match status" value="1"/>
</dbReference>
<dbReference type="SMART" id="SM00530">
    <property type="entry name" value="HTH_XRE"/>
    <property type="match status" value="1"/>
</dbReference>
<keyword evidence="1" id="KW-0238">DNA-binding</keyword>
<dbReference type="Proteomes" id="UP000053577">
    <property type="component" value="Unassembled WGS sequence"/>
</dbReference>
<organism evidence="3 5">
    <name type="scientific">Dehalococcoides mccartyi</name>
    <dbReference type="NCBI Taxonomy" id="61435"/>
    <lineage>
        <taxon>Bacteria</taxon>
        <taxon>Bacillati</taxon>
        <taxon>Chloroflexota</taxon>
        <taxon>Dehalococcoidia</taxon>
        <taxon>Dehalococcoidales</taxon>
        <taxon>Dehalococcoidaceae</taxon>
        <taxon>Dehalococcoides</taxon>
    </lineage>
</organism>
<dbReference type="InterPro" id="IPR010982">
    <property type="entry name" value="Lambda_DNA-bd_dom_sf"/>
</dbReference>
<dbReference type="EMBL" id="CP141531">
    <property type="protein sequence ID" value="WRO06670.1"/>
    <property type="molecule type" value="Genomic_DNA"/>
</dbReference>
<evidence type="ECO:0000313" key="4">
    <source>
        <dbReference type="EMBL" id="WRO06670.1"/>
    </source>
</evidence>
<reference evidence="4" key="2">
    <citation type="submission" date="2023-12" db="EMBL/GenBank/DDBJ databases">
        <title>Isolation of organohalide respiring bacteria Dehalococcoides mccartyi strain GPTCE1 in groundwater collected near a chemical plant in Suzhou, China.</title>
        <authorList>
            <person name="Liu G."/>
        </authorList>
    </citation>
    <scope>NUCLEOTIDE SEQUENCE</scope>
    <source>
        <strain evidence="4">GPTCE1</strain>
    </source>
</reference>
<dbReference type="GO" id="GO:0005829">
    <property type="term" value="C:cytosol"/>
    <property type="evidence" value="ECO:0007669"/>
    <property type="project" value="TreeGrafter"/>
</dbReference>
<dbReference type="Pfam" id="PF01381">
    <property type="entry name" value="HTH_3"/>
    <property type="match status" value="1"/>
</dbReference>
<dbReference type="AlphaFoldDB" id="A0A0V8M0H0"/>
<dbReference type="RefSeq" id="WP_058292709.1">
    <property type="nucleotide sequence ID" value="NZ_CP013074.1"/>
</dbReference>
<dbReference type="PANTHER" id="PTHR46797">
    <property type="entry name" value="HTH-TYPE TRANSCRIPTIONAL REGULATOR"/>
    <property type="match status" value="1"/>
</dbReference>
<proteinExistence type="predicted"/>
<dbReference type="SUPFAM" id="SSF47413">
    <property type="entry name" value="lambda repressor-like DNA-binding domains"/>
    <property type="match status" value="1"/>
</dbReference>
<dbReference type="Proteomes" id="UP001327986">
    <property type="component" value="Chromosome"/>
</dbReference>
<dbReference type="PANTHER" id="PTHR46797:SF1">
    <property type="entry name" value="METHYLPHOSPHONATE SYNTHASE"/>
    <property type="match status" value="1"/>
</dbReference>
<dbReference type="GO" id="GO:0003700">
    <property type="term" value="F:DNA-binding transcription factor activity"/>
    <property type="evidence" value="ECO:0007669"/>
    <property type="project" value="TreeGrafter"/>
</dbReference>
<dbReference type="OrthoDB" id="1097442at2"/>
<gene>
    <name evidence="3" type="ORF">DA01_07680</name>
    <name evidence="4" type="ORF">VLL09_04575</name>
</gene>
<dbReference type="InterPro" id="IPR001387">
    <property type="entry name" value="Cro/C1-type_HTH"/>
</dbReference>
<evidence type="ECO:0000259" key="2">
    <source>
        <dbReference type="PROSITE" id="PS50943"/>
    </source>
</evidence>